<dbReference type="PANTHER" id="PTHR43521">
    <property type="entry name" value="ALPHA-AMINOADIPIC SEMIALDEHYDE DEHYDROGENASE"/>
    <property type="match status" value="1"/>
</dbReference>
<keyword evidence="10" id="KW-1185">Reference proteome</keyword>
<evidence type="ECO:0000256" key="1">
    <source>
        <dbReference type="ARBA" id="ARBA00009986"/>
    </source>
</evidence>
<dbReference type="InterPro" id="IPR016161">
    <property type="entry name" value="Ald_DH/histidinol_DH"/>
</dbReference>
<evidence type="ECO:0000313" key="9">
    <source>
        <dbReference type="Ensembl" id="ENSAOWP00000026326.1"/>
    </source>
</evidence>
<dbReference type="InterPro" id="IPR029510">
    <property type="entry name" value="Ald_DH_CS_GLU"/>
</dbReference>
<feature type="active site" evidence="6">
    <location>
        <position position="258"/>
    </location>
</feature>
<reference evidence="9" key="1">
    <citation type="submission" date="2025-08" db="UniProtKB">
        <authorList>
            <consortium name="Ensembl"/>
        </authorList>
    </citation>
    <scope>IDENTIFICATION</scope>
</reference>
<evidence type="ECO:0000256" key="5">
    <source>
        <dbReference type="ARBA" id="ARBA00024226"/>
    </source>
</evidence>
<dbReference type="AlphaFoldDB" id="A0A8B9QTC7"/>
<dbReference type="Gene3D" id="3.40.309.10">
    <property type="entry name" value="Aldehyde Dehydrogenase, Chain A, domain 2"/>
    <property type="match status" value="2"/>
</dbReference>
<proteinExistence type="inferred from homology"/>
<dbReference type="Pfam" id="PF00171">
    <property type="entry name" value="Aldedh"/>
    <property type="match status" value="1"/>
</dbReference>
<keyword evidence="4" id="KW-0520">NAD</keyword>
<dbReference type="PANTHER" id="PTHR43521:SF1">
    <property type="entry name" value="ALPHA-AMINOADIPIC SEMIALDEHYDE DEHYDROGENASE"/>
    <property type="match status" value="1"/>
</dbReference>
<dbReference type="Proteomes" id="UP000694424">
    <property type="component" value="Unplaced"/>
</dbReference>
<dbReference type="InterPro" id="IPR015590">
    <property type="entry name" value="Aldehyde_DH_dom"/>
</dbReference>
<feature type="domain" description="Aldehyde dehydrogenase" evidence="8">
    <location>
        <begin position="26"/>
        <end position="302"/>
    </location>
</feature>
<dbReference type="InterPro" id="IPR044638">
    <property type="entry name" value="ALDH7A1-like"/>
</dbReference>
<comment type="similarity">
    <text evidence="1 7">Belongs to the aldehyde dehydrogenase family.</text>
</comment>
<dbReference type="CDD" id="cd07130">
    <property type="entry name" value="ALDH_F7_AASADH"/>
    <property type="match status" value="1"/>
</dbReference>
<dbReference type="PROSITE" id="PS00687">
    <property type="entry name" value="ALDEHYDE_DEHYDR_GLU"/>
    <property type="match status" value="1"/>
</dbReference>
<evidence type="ECO:0000313" key="10">
    <source>
        <dbReference type="Proteomes" id="UP000694424"/>
    </source>
</evidence>
<organism evidence="9 10">
    <name type="scientific">Apteryx owenii</name>
    <name type="common">Little spotted kiwi</name>
    <dbReference type="NCBI Taxonomy" id="8824"/>
    <lineage>
        <taxon>Eukaryota</taxon>
        <taxon>Metazoa</taxon>
        <taxon>Chordata</taxon>
        <taxon>Craniata</taxon>
        <taxon>Vertebrata</taxon>
        <taxon>Euteleostomi</taxon>
        <taxon>Archelosauria</taxon>
        <taxon>Archosauria</taxon>
        <taxon>Dinosauria</taxon>
        <taxon>Saurischia</taxon>
        <taxon>Theropoda</taxon>
        <taxon>Coelurosauria</taxon>
        <taxon>Aves</taxon>
        <taxon>Palaeognathae</taxon>
        <taxon>Apterygiformes</taxon>
        <taxon>Apterygidae</taxon>
        <taxon>Apteryx</taxon>
    </lineage>
</organism>
<evidence type="ECO:0000256" key="7">
    <source>
        <dbReference type="RuleBase" id="RU003345"/>
    </source>
</evidence>
<name>A0A8B9QTC7_APTOW</name>
<dbReference type="Gene3D" id="3.40.605.10">
    <property type="entry name" value="Aldehyde Dehydrogenase, Chain A, domain 1"/>
    <property type="match status" value="2"/>
</dbReference>
<comment type="subunit">
    <text evidence="2">Homotetramer.</text>
</comment>
<dbReference type="Ensembl" id="ENSAOWT00000029839.1">
    <property type="protein sequence ID" value="ENSAOWP00000026326.1"/>
    <property type="gene ID" value="ENSAOWG00000017725.1"/>
</dbReference>
<keyword evidence="3 7" id="KW-0560">Oxidoreductase</keyword>
<dbReference type="GO" id="GO:0004029">
    <property type="term" value="F:aldehyde dehydrogenase (NAD+) activity"/>
    <property type="evidence" value="ECO:0007669"/>
    <property type="project" value="UniProtKB-EC"/>
</dbReference>
<evidence type="ECO:0000256" key="2">
    <source>
        <dbReference type="ARBA" id="ARBA00011881"/>
    </source>
</evidence>
<dbReference type="EC" id="1.2.1.3" evidence="5"/>
<reference evidence="9" key="2">
    <citation type="submission" date="2025-09" db="UniProtKB">
        <authorList>
            <consortium name="Ensembl"/>
        </authorList>
    </citation>
    <scope>IDENTIFICATION</scope>
</reference>
<dbReference type="FunFam" id="3.40.605.10:FF:000015">
    <property type="entry name" value="alpha-aminoadipic semialdehyde dehydrogenase"/>
    <property type="match status" value="1"/>
</dbReference>
<evidence type="ECO:0000256" key="3">
    <source>
        <dbReference type="ARBA" id="ARBA00023002"/>
    </source>
</evidence>
<sequence>YAWLRELGLEEENPGVYNGRWGGSGEVVTTYCPANNEPIARVRQASLEDYEETVKKAKEAWKVWADIPAPKRGEIVRQIGDALRQKIKVLGSLVSLEMGKIFVEGVGEVQEYVDVCDYAVGLSRMIGGPILPSERPGHALIEQWNPVGLVGIITAFNFPVAVYGWNSAIAMICGNACLWKGAPTTSLISVAVTKIIAKVLEDNKVPGAICSLACGGAEIGTAMARDERMDLLSFTGSTKVGKQVALMVQERFGRSLLELGGNNAIIVFEDADLNLVIPSALFAAVGTAGQRCTTARRLVINRPGNYVEPTIVTGLPHNAPIVHTETFAPILYVLKFKVEEEVFTWNNEVKQGLSSSIFTKDLGRIFRWLGPKGSDCGIVNVNIPTSGAEIGGAFGGEKHTGGGRESGSDSWKLYMRRSTCTINYSKDLPLAQGIKFQ</sequence>
<dbReference type="SUPFAM" id="SSF53720">
    <property type="entry name" value="ALDH-like"/>
    <property type="match status" value="1"/>
</dbReference>
<evidence type="ECO:0000256" key="4">
    <source>
        <dbReference type="ARBA" id="ARBA00023027"/>
    </source>
</evidence>
<evidence type="ECO:0000259" key="8">
    <source>
        <dbReference type="Pfam" id="PF00171"/>
    </source>
</evidence>
<dbReference type="InterPro" id="IPR016162">
    <property type="entry name" value="Ald_DH_N"/>
</dbReference>
<accession>A0A8B9QTC7</accession>
<protein>
    <recommendedName>
        <fullName evidence="5">aldehyde dehydrogenase (NAD(+))</fullName>
        <ecNumber evidence="5">1.2.1.3</ecNumber>
    </recommendedName>
</protein>
<evidence type="ECO:0000256" key="6">
    <source>
        <dbReference type="PROSITE-ProRule" id="PRU10007"/>
    </source>
</evidence>
<dbReference type="InterPro" id="IPR016163">
    <property type="entry name" value="Ald_DH_C"/>
</dbReference>